<feature type="region of interest" description="Disordered" evidence="2">
    <location>
        <begin position="532"/>
        <end position="555"/>
    </location>
</feature>
<evidence type="ECO:0000313" key="6">
    <source>
        <dbReference type="EMBL" id="CAL8139410.1"/>
    </source>
</evidence>
<keyword evidence="7" id="KW-1185">Reference proteome</keyword>
<sequence>MRMELLTHNKPSSPDPLHQEVTFKRPLSYMKMENLIKEMQDPEHGVPVRSQKLFLTSIPAAFAGYDVIEWLMERLTIEDSVEAIHLANLLCQHGYFFPVTDNRQFSVKDDGSLYRFQTPYYWPSQYPLMDSVDYAIFLAKRTLRNKQKHGLDDYELESLNQLRKNLSQKWDFISMQADEQVRISKERKKVDKLVTDAQERAFWRVLRPPPGSSCCVETPPMHKHDFHAKEGVKQIRRTNLIEDLRAEVDLLRTSCIRTRIKVSQALESLASHCEAYDEHDPFLVPRQPSNPWISDDPCYWIINAPLIEIPTERRVKKWAISMEDLVLDPTGLREITAYLKKEYCHENIRFWLAVRDLRYGPVSQLRSKAQQLYNEFLSPGAPCEINIDMRTMEAVQKELNYLTPARFTFDPAAEHVYTMLLKKDCYPRFIRSEQYKTLLANALQPINQKKRLDKFLSYLALGKKKSSTATPPIYPVGGVLSIPPANMGLGEMFKAADEAIMMATGNKSDLLSASSLDTDKLSVMADCPYRGDLAPDDKRDIDSTRNTLSQGSFDDVCPWESMEKLPEKAPSLSQSVASSSITTASINKPCTSAAALAAAAVPTLAPTVLPPPLKPVELESSSLPQVFSGSSTGLLSKQVSITSTTSTVVSPTPAQKQSPPSSSTTINSTVDNQKNKVVVGSPPLPPPPFSSSPPQQQQQQLQPQPSTSGSCSMEAGSTVTIPIIGSASNSTSTSKESVVQALSPAKTTKTSDNFMKTSEQAMTCQPQALSSIQPQNLNMQDETVVDNVPSCSTSIYNTAPLPPPQASASSSISMPQAQNQGKMTSEDNNKPSGEESKDICPWDHENGTRPESITFVKTYSTLGYL</sequence>
<dbReference type="SUPFAM" id="SSF46785">
    <property type="entry name" value="Winged helix' DNA-binding domain"/>
    <property type="match status" value="1"/>
</dbReference>
<evidence type="ECO:0000259" key="3">
    <source>
        <dbReference type="PROSITE" id="PS50058"/>
    </source>
</evidence>
<dbReference type="PROSITE" id="PS50058">
    <property type="entry name" value="G_PROTEIN_GAMMA"/>
    <property type="match status" value="1"/>
</dbReference>
<feature type="domain" description="RGS" evidence="4">
    <location>
        <begin position="321"/>
        <end position="439"/>
    </location>
</feature>
<dbReference type="Gene3D" id="1.10.10.10">
    <property type="entry name" value="Winged helix-like DNA-binding domain superfamily/Winged helix DNA-binding domain"/>
    <property type="match status" value="1"/>
</dbReference>
<dbReference type="CDD" id="cd04450">
    <property type="entry name" value="DEP_RGS7-like"/>
    <property type="match status" value="1"/>
</dbReference>
<reference evidence="6 7" key="1">
    <citation type="submission" date="2024-08" db="EMBL/GenBank/DDBJ databases">
        <authorList>
            <person name="Cucini C."/>
            <person name="Frati F."/>
        </authorList>
    </citation>
    <scope>NUCLEOTIDE SEQUENCE [LARGE SCALE GENOMIC DNA]</scope>
</reference>
<dbReference type="Proteomes" id="UP001642540">
    <property type="component" value="Unassembled WGS sequence"/>
</dbReference>
<evidence type="ECO:0000313" key="7">
    <source>
        <dbReference type="Proteomes" id="UP001642540"/>
    </source>
</evidence>
<evidence type="ECO:0000256" key="1">
    <source>
        <dbReference type="ARBA" id="ARBA00022700"/>
    </source>
</evidence>
<dbReference type="SUPFAM" id="SSF48097">
    <property type="entry name" value="Regulator of G-protein signaling, RGS"/>
    <property type="match status" value="1"/>
</dbReference>
<comment type="caution">
    <text evidence="6">The sequence shown here is derived from an EMBL/GenBank/DDBJ whole genome shotgun (WGS) entry which is preliminary data.</text>
</comment>
<dbReference type="InterPro" id="IPR036305">
    <property type="entry name" value="RGS_sf"/>
</dbReference>
<dbReference type="Gene3D" id="4.10.260.10">
    <property type="entry name" value="Transducin (heterotrimeric G protein), gamma chain"/>
    <property type="match status" value="1"/>
</dbReference>
<evidence type="ECO:0000256" key="2">
    <source>
        <dbReference type="SAM" id="MobiDB-lite"/>
    </source>
</evidence>
<feature type="compositionally biased region" description="Basic and acidic residues" evidence="2">
    <location>
        <begin position="533"/>
        <end position="543"/>
    </location>
</feature>
<dbReference type="Pfam" id="PF00631">
    <property type="entry name" value="G-gamma"/>
    <property type="match status" value="1"/>
</dbReference>
<organism evidence="6 7">
    <name type="scientific">Orchesella dallaii</name>
    <dbReference type="NCBI Taxonomy" id="48710"/>
    <lineage>
        <taxon>Eukaryota</taxon>
        <taxon>Metazoa</taxon>
        <taxon>Ecdysozoa</taxon>
        <taxon>Arthropoda</taxon>
        <taxon>Hexapoda</taxon>
        <taxon>Collembola</taxon>
        <taxon>Entomobryomorpha</taxon>
        <taxon>Entomobryoidea</taxon>
        <taxon>Orchesellidae</taxon>
        <taxon>Orchesellinae</taxon>
        <taxon>Orchesella</taxon>
    </lineage>
</organism>
<dbReference type="InterPro" id="IPR047016">
    <property type="entry name" value="RGS6/7/9/11"/>
</dbReference>
<dbReference type="PROSITE" id="PS50186">
    <property type="entry name" value="DEP"/>
    <property type="match status" value="1"/>
</dbReference>
<dbReference type="PANTHER" id="PTHR45746:SF5">
    <property type="entry name" value="REGULATOR OF G-PROTEIN SIGNALING 7"/>
    <property type="match status" value="1"/>
</dbReference>
<dbReference type="InterPro" id="IPR015898">
    <property type="entry name" value="G-protein_gamma-like_dom"/>
</dbReference>
<evidence type="ECO:0000259" key="4">
    <source>
        <dbReference type="PROSITE" id="PS50132"/>
    </source>
</evidence>
<feature type="compositionally biased region" description="Low complexity" evidence="2">
    <location>
        <begin position="726"/>
        <end position="737"/>
    </location>
</feature>
<dbReference type="SMART" id="SM01224">
    <property type="entry name" value="G_gamma"/>
    <property type="match status" value="1"/>
</dbReference>
<dbReference type="EMBL" id="CAXLJM020000125">
    <property type="protein sequence ID" value="CAL8139410.1"/>
    <property type="molecule type" value="Genomic_DNA"/>
</dbReference>
<dbReference type="InterPro" id="IPR036388">
    <property type="entry name" value="WH-like_DNA-bd_sf"/>
</dbReference>
<dbReference type="InterPro" id="IPR040759">
    <property type="entry name" value="RGS_DHEX"/>
</dbReference>
<evidence type="ECO:0000259" key="5">
    <source>
        <dbReference type="PROSITE" id="PS50186"/>
    </source>
</evidence>
<feature type="region of interest" description="Disordered" evidence="2">
    <location>
        <begin position="645"/>
        <end position="752"/>
    </location>
</feature>
<dbReference type="InterPro" id="IPR000591">
    <property type="entry name" value="DEP_dom"/>
</dbReference>
<dbReference type="InterPro" id="IPR036284">
    <property type="entry name" value="GGL_sf"/>
</dbReference>
<dbReference type="Pfam" id="PF00615">
    <property type="entry name" value="RGS"/>
    <property type="match status" value="1"/>
</dbReference>
<accession>A0ABP1RYZ8</accession>
<dbReference type="InterPro" id="IPR047017">
    <property type="entry name" value="RGS6/7/9/11_DHEX_sf"/>
</dbReference>
<feature type="region of interest" description="Disordered" evidence="2">
    <location>
        <begin position="794"/>
        <end position="853"/>
    </location>
</feature>
<feature type="compositionally biased region" description="Polar residues" evidence="2">
    <location>
        <begin position="707"/>
        <end position="720"/>
    </location>
</feature>
<dbReference type="Gene3D" id="1.10.1240.60">
    <property type="match status" value="1"/>
</dbReference>
<feature type="compositionally biased region" description="Low complexity" evidence="2">
    <location>
        <begin position="806"/>
        <end position="818"/>
    </location>
</feature>
<dbReference type="Gene3D" id="1.10.167.10">
    <property type="entry name" value="Regulator of G-protein Signalling 4, domain 2"/>
    <property type="match status" value="1"/>
</dbReference>
<dbReference type="InterPro" id="IPR044926">
    <property type="entry name" value="RGS_subdomain_2"/>
</dbReference>
<name>A0ABP1RYZ8_9HEXA</name>
<dbReference type="PANTHER" id="PTHR45746">
    <property type="entry name" value="LP21163P"/>
    <property type="match status" value="1"/>
</dbReference>
<dbReference type="SUPFAM" id="SSF48670">
    <property type="entry name" value="Transducin (heterotrimeric G protein), gamma chain"/>
    <property type="match status" value="1"/>
</dbReference>
<dbReference type="Pfam" id="PF18148">
    <property type="entry name" value="RGS_DHEX"/>
    <property type="match status" value="1"/>
</dbReference>
<proteinExistence type="predicted"/>
<dbReference type="CDD" id="cd00068">
    <property type="entry name" value="GGL"/>
    <property type="match status" value="1"/>
</dbReference>
<protein>
    <recommendedName>
        <fullName evidence="8">Regulator of G-protein signaling 7</fullName>
    </recommendedName>
</protein>
<gene>
    <name evidence="6" type="ORF">ODALV1_LOCUS27824</name>
</gene>
<keyword evidence="1" id="KW-0734">Signal transduction inhibitor</keyword>
<dbReference type="SMART" id="SM00224">
    <property type="entry name" value="GGL"/>
    <property type="match status" value="1"/>
</dbReference>
<feature type="domain" description="G protein gamma" evidence="3">
    <location>
        <begin position="236"/>
        <end position="301"/>
    </location>
</feature>
<dbReference type="PROSITE" id="PS50132">
    <property type="entry name" value="RGS"/>
    <property type="match status" value="1"/>
</dbReference>
<evidence type="ECO:0008006" key="8">
    <source>
        <dbReference type="Google" id="ProtNLM"/>
    </source>
</evidence>
<feature type="domain" description="DEP" evidence="5">
    <location>
        <begin position="42"/>
        <end position="118"/>
    </location>
</feature>
<dbReference type="SMART" id="SM00315">
    <property type="entry name" value="RGS"/>
    <property type="match status" value="1"/>
</dbReference>
<feature type="compositionally biased region" description="Low complexity" evidence="2">
    <location>
        <begin position="692"/>
        <end position="706"/>
    </location>
</feature>
<dbReference type="InterPro" id="IPR016137">
    <property type="entry name" value="RGS"/>
</dbReference>
<feature type="compositionally biased region" description="Pro residues" evidence="2">
    <location>
        <begin position="682"/>
        <end position="691"/>
    </location>
</feature>
<dbReference type="PRINTS" id="PR01301">
    <property type="entry name" value="RGSPROTEIN"/>
</dbReference>
<feature type="compositionally biased region" description="Basic and acidic residues" evidence="2">
    <location>
        <begin position="824"/>
        <end position="848"/>
    </location>
</feature>
<dbReference type="SMART" id="SM00049">
    <property type="entry name" value="DEP"/>
    <property type="match status" value="1"/>
</dbReference>
<dbReference type="Pfam" id="PF00610">
    <property type="entry name" value="DEP"/>
    <property type="match status" value="1"/>
</dbReference>
<dbReference type="InterPro" id="IPR036390">
    <property type="entry name" value="WH_DNA-bd_sf"/>
</dbReference>